<dbReference type="InterPro" id="IPR041412">
    <property type="entry name" value="Xrn1_helical"/>
</dbReference>
<evidence type="ECO:0000313" key="6">
    <source>
        <dbReference type="EMBL" id="KAJ8601816.1"/>
    </source>
</evidence>
<organism evidence="6 7">
    <name type="scientific">Chrysophaeum taylorii</name>
    <dbReference type="NCBI Taxonomy" id="2483200"/>
    <lineage>
        <taxon>Eukaryota</taxon>
        <taxon>Sar</taxon>
        <taxon>Stramenopiles</taxon>
        <taxon>Ochrophyta</taxon>
        <taxon>Pelagophyceae</taxon>
        <taxon>Pelagomonadales</taxon>
        <taxon>Pelagomonadaceae</taxon>
        <taxon>Chrysophaeum</taxon>
    </lineage>
</organism>
<dbReference type="CDD" id="cd18673">
    <property type="entry name" value="PIN_XRN1-2-like"/>
    <property type="match status" value="1"/>
</dbReference>
<proteinExistence type="predicted"/>
<dbReference type="PANTHER" id="PTHR12341">
    <property type="entry name" value="5'-&gt;3' EXORIBONUCLEASE"/>
    <property type="match status" value="1"/>
</dbReference>
<keyword evidence="3" id="KW-0269">Exonuclease</keyword>
<evidence type="ECO:0000256" key="3">
    <source>
        <dbReference type="ARBA" id="ARBA00022839"/>
    </source>
</evidence>
<dbReference type="PANTHER" id="PTHR12341:SF41">
    <property type="entry name" value="5'-3' EXORIBONUCLEASE 2"/>
    <property type="match status" value="1"/>
</dbReference>
<dbReference type="InterPro" id="IPR004859">
    <property type="entry name" value="Xrn1_N"/>
</dbReference>
<dbReference type="GO" id="GO:0004534">
    <property type="term" value="F:5'-3' RNA exonuclease activity"/>
    <property type="evidence" value="ECO:0007669"/>
    <property type="project" value="TreeGrafter"/>
</dbReference>
<reference evidence="6" key="1">
    <citation type="submission" date="2023-01" db="EMBL/GenBank/DDBJ databases">
        <title>Metagenome sequencing of chrysophaentin producing Chrysophaeum taylorii.</title>
        <authorList>
            <person name="Davison J."/>
            <person name="Bewley C."/>
        </authorList>
    </citation>
    <scope>NUCLEOTIDE SEQUENCE</scope>
    <source>
        <strain evidence="6">NIES-1699</strain>
    </source>
</reference>
<protein>
    <recommendedName>
        <fullName evidence="5">C3H1-type domain-containing protein</fullName>
    </recommendedName>
</protein>
<evidence type="ECO:0000256" key="1">
    <source>
        <dbReference type="ARBA" id="ARBA00022722"/>
    </source>
</evidence>
<name>A0AAD7XKM1_9STRA</name>
<keyword evidence="4" id="KW-0479">Metal-binding</keyword>
<dbReference type="Proteomes" id="UP001230188">
    <property type="component" value="Unassembled WGS sequence"/>
</dbReference>
<sequence>MGVPAFYKWLEARYPAIVVEECEVDNLYVDCNGVVHPCCHPEGKPQPKNEEEMVANVTKALDEIVERVKPKRLVYLALDGVAPRAKMNQQRKRRFCAARDAEEMAAAAEEVRARSVGREFEEQRKRWDHNAITPGTEFMAKLGDAMRDWAESVVVRDPSLRVVLSDSGVPGEGEHKLVAHLRASPAPSVVVGMDADLVFLCLVLHNPRLFVLREKRMVSIQRIRECLRVEFEPDDLEQFVDDFVLLCIFVGNDFLPPLPALSIPDGGLDLLLVLYERQGLRLTEEKGSAVIVPNVAGLLGLLAVLEPEILRRQRAPTEPPLAQQEDFDAIDSPESFARMVEVRARERSIIPTENLRLGRGGFRARYHKKINYEPRMCEAYIRGILFVSNYYRGLTSWSWYYPYHYAPLADDLRRANAVDDRFDLGRPVAPLVQLVCVLPVASRHCVPRPAQRLMSDDPFDLDPNGKPSTLKWLWVVLLPFADVPRVAEAVKKIEPHLSAEERLRNTNHPNPVLFSPYSNENFLFGGRCELRQTNFVVSEYVFRLRRGRKGIPPPDPRYSISAKDAALIPKRTPRLPASKASIDALDDHRAASAIPENAPAPRLALLTTTKNQDDAPPPPPEAPILLRRPPQDLHCTRCRYFAQGYCMRGAACFYAHY</sequence>
<dbReference type="Pfam" id="PF03159">
    <property type="entry name" value="XRN_N"/>
    <property type="match status" value="1"/>
</dbReference>
<dbReference type="GO" id="GO:0005634">
    <property type="term" value="C:nucleus"/>
    <property type="evidence" value="ECO:0007669"/>
    <property type="project" value="TreeGrafter"/>
</dbReference>
<keyword evidence="4" id="KW-0862">Zinc</keyword>
<keyword evidence="2" id="KW-0378">Hydrolase</keyword>
<feature type="zinc finger region" description="C3H1-type" evidence="4">
    <location>
        <begin position="637"/>
        <end position="657"/>
    </location>
</feature>
<dbReference type="GO" id="GO:0008270">
    <property type="term" value="F:zinc ion binding"/>
    <property type="evidence" value="ECO:0007669"/>
    <property type="project" value="UniProtKB-KW"/>
</dbReference>
<dbReference type="InterPro" id="IPR027073">
    <property type="entry name" value="5_3_exoribonuclease"/>
</dbReference>
<dbReference type="Pfam" id="PF17846">
    <property type="entry name" value="XRN_M"/>
    <property type="match status" value="2"/>
</dbReference>
<keyword evidence="4" id="KW-0863">Zinc-finger</keyword>
<dbReference type="PROSITE" id="PS50103">
    <property type="entry name" value="ZF_C3H1"/>
    <property type="match status" value="1"/>
</dbReference>
<dbReference type="EMBL" id="JAQMWT010000402">
    <property type="protein sequence ID" value="KAJ8601816.1"/>
    <property type="molecule type" value="Genomic_DNA"/>
</dbReference>
<dbReference type="Gene3D" id="3.40.50.12390">
    <property type="match status" value="2"/>
</dbReference>
<feature type="domain" description="C3H1-type" evidence="5">
    <location>
        <begin position="637"/>
        <end position="657"/>
    </location>
</feature>
<dbReference type="GO" id="GO:0003723">
    <property type="term" value="F:RNA binding"/>
    <property type="evidence" value="ECO:0007669"/>
    <property type="project" value="TreeGrafter"/>
</dbReference>
<evidence type="ECO:0000313" key="7">
    <source>
        <dbReference type="Proteomes" id="UP001230188"/>
    </source>
</evidence>
<evidence type="ECO:0000256" key="4">
    <source>
        <dbReference type="PROSITE-ProRule" id="PRU00723"/>
    </source>
</evidence>
<keyword evidence="7" id="KW-1185">Reference proteome</keyword>
<evidence type="ECO:0000259" key="5">
    <source>
        <dbReference type="PROSITE" id="PS50103"/>
    </source>
</evidence>
<dbReference type="AlphaFoldDB" id="A0AAD7XKM1"/>
<evidence type="ECO:0000256" key="2">
    <source>
        <dbReference type="ARBA" id="ARBA00022801"/>
    </source>
</evidence>
<keyword evidence="1" id="KW-0540">Nuclease</keyword>
<dbReference type="Gene3D" id="1.25.40.1050">
    <property type="match status" value="1"/>
</dbReference>
<dbReference type="InterPro" id="IPR000571">
    <property type="entry name" value="Znf_CCCH"/>
</dbReference>
<accession>A0AAD7XKM1</accession>
<comment type="caution">
    <text evidence="6">The sequence shown here is derived from an EMBL/GenBank/DDBJ whole genome shotgun (WGS) entry which is preliminary data.</text>
</comment>
<gene>
    <name evidence="6" type="ORF">CTAYLR_007475</name>
</gene>
<dbReference type="GO" id="GO:0000956">
    <property type="term" value="P:nuclear-transcribed mRNA catabolic process"/>
    <property type="evidence" value="ECO:0007669"/>
    <property type="project" value="TreeGrafter"/>
</dbReference>